<evidence type="ECO:0000313" key="10">
    <source>
        <dbReference type="Proteomes" id="UP000095200"/>
    </source>
</evidence>
<dbReference type="Pfam" id="PF02108">
    <property type="entry name" value="FliH"/>
    <property type="match status" value="1"/>
</dbReference>
<dbReference type="InterPro" id="IPR051472">
    <property type="entry name" value="T3SS_Stator/FliH"/>
</dbReference>
<keyword evidence="4" id="KW-0813">Transport</keyword>
<proteinExistence type="inferred from homology"/>
<dbReference type="Gene3D" id="3.30.2320.30">
    <property type="entry name" value="ATP synthase, E subunit, C-terminal"/>
    <property type="match status" value="1"/>
</dbReference>
<keyword evidence="10" id="KW-1185">Reference proteome</keyword>
<dbReference type="RefSeq" id="WP_141721087.1">
    <property type="nucleotide sequence ID" value="NZ_BDFE01000015.1"/>
</dbReference>
<accession>A0A194AJ71</accession>
<dbReference type="SUPFAM" id="SSF160527">
    <property type="entry name" value="V-type ATPase subunit E-like"/>
    <property type="match status" value="1"/>
</dbReference>
<dbReference type="InterPro" id="IPR018035">
    <property type="entry name" value="Flagellar_FliH/T3SS_HrpE"/>
</dbReference>
<evidence type="ECO:0000256" key="7">
    <source>
        <dbReference type="ARBA" id="ARBA00023225"/>
    </source>
</evidence>
<dbReference type="AlphaFoldDB" id="A0A194AJ71"/>
<keyword evidence="7" id="KW-1006">Bacterial flagellum protein export</keyword>
<keyword evidence="9" id="KW-0282">Flagellum</keyword>
<evidence type="ECO:0000256" key="1">
    <source>
        <dbReference type="ARBA" id="ARBA00003041"/>
    </source>
</evidence>
<reference evidence="10" key="1">
    <citation type="submission" date="2016-06" db="EMBL/GenBank/DDBJ databases">
        <title>Draft genome sequence of Desulfoplanes formicivorans strain Pf12B.</title>
        <authorList>
            <person name="Watanabe M."/>
            <person name="Kojima H."/>
            <person name="Fukui M."/>
        </authorList>
    </citation>
    <scope>NUCLEOTIDE SEQUENCE [LARGE SCALE GENOMIC DNA]</scope>
    <source>
        <strain evidence="10">Pf12B</strain>
    </source>
</reference>
<dbReference type="Proteomes" id="UP000095200">
    <property type="component" value="Unassembled WGS sequence"/>
</dbReference>
<keyword evidence="9" id="KW-0966">Cell projection</keyword>
<dbReference type="STRING" id="1592317.DPF_1511"/>
<evidence type="ECO:0000313" key="9">
    <source>
        <dbReference type="EMBL" id="GAU08794.1"/>
    </source>
</evidence>
<dbReference type="GO" id="GO:0005829">
    <property type="term" value="C:cytosol"/>
    <property type="evidence" value="ECO:0007669"/>
    <property type="project" value="TreeGrafter"/>
</dbReference>
<name>A0A194AJ71_9BACT</name>
<dbReference type="GO" id="GO:0044781">
    <property type="term" value="P:bacterial-type flagellum organization"/>
    <property type="evidence" value="ECO:0007669"/>
    <property type="project" value="UniProtKB-KW"/>
</dbReference>
<evidence type="ECO:0000256" key="6">
    <source>
        <dbReference type="ARBA" id="ARBA00022927"/>
    </source>
</evidence>
<dbReference type="InterPro" id="IPR038495">
    <property type="entry name" value="ATPase_E_C"/>
</dbReference>
<protein>
    <recommendedName>
        <fullName evidence="3">Flagellar assembly protein FliH</fullName>
    </recommendedName>
</protein>
<evidence type="ECO:0000256" key="5">
    <source>
        <dbReference type="ARBA" id="ARBA00022795"/>
    </source>
</evidence>
<keyword evidence="9" id="KW-0969">Cilium</keyword>
<evidence type="ECO:0000256" key="2">
    <source>
        <dbReference type="ARBA" id="ARBA00006602"/>
    </source>
</evidence>
<sequence>MSSTPKPFRTGRIVMGLNAQGNDPLAPLHDSARFTQEMEEEYTLRVKSRARAAAKDIIAKAMAEAEAIKQQAHEQGYEQGMATAHEELASHSRKLSDKFNGFLHELHAYKDTVRAEYCRDMSLLLKTALEKIVSMEIATDRVPILDHLLNEALTLIDNRERITLFCAPEDESLLNDLVAQSVATFPDLQQWIVKASPEIRQGGLKIESSNGMVDNTIDARFALVREIVDQISLEDEQ</sequence>
<dbReference type="EMBL" id="BDFE01000015">
    <property type="protein sequence ID" value="GAU08794.1"/>
    <property type="molecule type" value="Genomic_DNA"/>
</dbReference>
<dbReference type="GO" id="GO:0015031">
    <property type="term" value="P:protein transport"/>
    <property type="evidence" value="ECO:0007669"/>
    <property type="project" value="UniProtKB-KW"/>
</dbReference>
<comment type="caution">
    <text evidence="9">The sequence shown here is derived from an EMBL/GenBank/DDBJ whole genome shotgun (WGS) entry which is preliminary data.</text>
</comment>
<keyword evidence="6" id="KW-0653">Protein transport</keyword>
<evidence type="ECO:0000259" key="8">
    <source>
        <dbReference type="Pfam" id="PF02108"/>
    </source>
</evidence>
<dbReference type="PANTHER" id="PTHR34982:SF1">
    <property type="entry name" value="FLAGELLAR ASSEMBLY PROTEIN FLIH"/>
    <property type="match status" value="1"/>
</dbReference>
<keyword evidence="5" id="KW-1005">Bacterial flagellum biogenesis</keyword>
<evidence type="ECO:0000256" key="4">
    <source>
        <dbReference type="ARBA" id="ARBA00022448"/>
    </source>
</evidence>
<comment type="function">
    <text evidence="1">Needed for flagellar regrowth and assembly.</text>
</comment>
<gene>
    <name evidence="9" type="ORF">DPF_1511</name>
</gene>
<dbReference type="OrthoDB" id="5470636at2"/>
<comment type="similarity">
    <text evidence="2">Belongs to the FliH family.</text>
</comment>
<evidence type="ECO:0000256" key="3">
    <source>
        <dbReference type="ARBA" id="ARBA00016507"/>
    </source>
</evidence>
<dbReference type="PANTHER" id="PTHR34982">
    <property type="entry name" value="YOP PROTEINS TRANSLOCATION PROTEIN L"/>
    <property type="match status" value="1"/>
</dbReference>
<organism evidence="9 10">
    <name type="scientific">Desulfoplanes formicivorans</name>
    <dbReference type="NCBI Taxonomy" id="1592317"/>
    <lineage>
        <taxon>Bacteria</taxon>
        <taxon>Pseudomonadati</taxon>
        <taxon>Thermodesulfobacteriota</taxon>
        <taxon>Desulfovibrionia</taxon>
        <taxon>Desulfovibrionales</taxon>
        <taxon>Desulfoplanaceae</taxon>
        <taxon>Desulfoplanes</taxon>
    </lineage>
</organism>
<feature type="domain" description="Flagellar assembly protein FliH/Type III secretion system HrpE" evidence="8">
    <location>
        <begin position="95"/>
        <end position="222"/>
    </location>
</feature>